<dbReference type="EMBL" id="LWLG01000019">
    <property type="protein sequence ID" value="OAQ19957.1"/>
    <property type="molecule type" value="Genomic_DNA"/>
</dbReference>
<dbReference type="InterPro" id="IPR001453">
    <property type="entry name" value="MoaB/Mog_dom"/>
</dbReference>
<dbReference type="InterPro" id="IPR038987">
    <property type="entry name" value="MoeA-like"/>
</dbReference>
<keyword evidence="1" id="KW-0479">Metal-binding</keyword>
<dbReference type="EC" id="2.10.1.1" evidence="1"/>
<dbReference type="AlphaFoldDB" id="A0A179D1M4"/>
<feature type="domain" description="MoaB/Mog" evidence="2">
    <location>
        <begin position="177"/>
        <end position="309"/>
    </location>
</feature>
<comment type="catalytic activity">
    <reaction evidence="1">
        <text>adenylyl-molybdopterin + molybdate = Mo-molybdopterin + AMP + H(+)</text>
        <dbReference type="Rhea" id="RHEA:35047"/>
        <dbReference type="ChEBI" id="CHEBI:15378"/>
        <dbReference type="ChEBI" id="CHEBI:36264"/>
        <dbReference type="ChEBI" id="CHEBI:62727"/>
        <dbReference type="ChEBI" id="CHEBI:71302"/>
        <dbReference type="ChEBI" id="CHEBI:456215"/>
    </reaction>
</comment>
<organism evidence="3 4">
    <name type="scientific">Thermosulfurimonas dismutans</name>
    <dbReference type="NCBI Taxonomy" id="999894"/>
    <lineage>
        <taxon>Bacteria</taxon>
        <taxon>Pseudomonadati</taxon>
        <taxon>Thermodesulfobacteriota</taxon>
        <taxon>Thermodesulfobacteria</taxon>
        <taxon>Thermodesulfobacteriales</taxon>
        <taxon>Thermodesulfobacteriaceae</taxon>
        <taxon>Thermosulfurimonas</taxon>
    </lineage>
</organism>
<comment type="similarity">
    <text evidence="1">Belongs to the MoeA family.</text>
</comment>
<keyword evidence="1" id="KW-0501">Molybdenum cofactor biosynthesis</keyword>
<comment type="caution">
    <text evidence="3">The sequence shown here is derived from an EMBL/GenBank/DDBJ whole genome shotgun (WGS) entry which is preliminary data.</text>
</comment>
<reference evidence="3 4" key="1">
    <citation type="submission" date="2016-04" db="EMBL/GenBank/DDBJ databases">
        <title>Genome analysis of Thermosulfurimonas dismutans, the first thermophilic sulfur-disproportionating bacterium of the phylum Thermodesulfobacteria.</title>
        <authorList>
            <person name="Mardanov A.V."/>
            <person name="Beletsky A.V."/>
            <person name="Kadnikov V.V."/>
            <person name="Slobodkin A.I."/>
            <person name="Ravin N.V."/>
        </authorList>
    </citation>
    <scope>NUCLEOTIDE SEQUENCE [LARGE SCALE GENOMIC DNA]</scope>
    <source>
        <strain evidence="3 4">S95</strain>
    </source>
</reference>
<evidence type="ECO:0000313" key="3">
    <source>
        <dbReference type="EMBL" id="OAQ19957.1"/>
    </source>
</evidence>
<comment type="pathway">
    <text evidence="1">Cofactor biosynthesis; molybdopterin biosynthesis.</text>
</comment>
<accession>A0A179D1M4</accession>
<dbReference type="PATRIC" id="fig|999894.6.peg.1953"/>
<dbReference type="Proteomes" id="UP000078390">
    <property type="component" value="Unassembled WGS sequence"/>
</dbReference>
<sequence length="343" mass="37444">MKTRTIPVEEAVGMVLPHDITEIRPGEFKGRAFKKGHVIREEDVPHLKRLGKYHIYVLEMEPDELHEDEAAIRLAKAVAGDGVGFSEEIREGKVTFYAEREGLFKVDTEALYRINLLGEIALTTRHGNFWVKKGEKLAAGRAIPLVVKKGLLSEVEKIASESSGVLRVLPRSMSKAGLVITGSEVYYGRIKDAFAPVMIPKLSGFGLEVLGPIFVPDDRERIREAISGLLSQGAEVVLVTGGMSIDPDDVTRKAVADLNPELFTYGAPVLPGNMFLVAYLGERAILGVPACGMYHGVTVLDLILPRVIAGEIITREDLAALGHGGYCLHCKDCRFPVCPFGRG</sequence>
<dbReference type="SUPFAM" id="SSF53218">
    <property type="entry name" value="Molybdenum cofactor biosynthesis proteins"/>
    <property type="match status" value="1"/>
</dbReference>
<dbReference type="PANTHER" id="PTHR10192">
    <property type="entry name" value="MOLYBDOPTERIN BIOSYNTHESIS PROTEIN"/>
    <property type="match status" value="1"/>
</dbReference>
<proteinExistence type="inferred from homology"/>
<dbReference type="Pfam" id="PF00994">
    <property type="entry name" value="MoCF_biosynth"/>
    <property type="match status" value="1"/>
</dbReference>
<dbReference type="CDD" id="cd03522">
    <property type="entry name" value="MoeA_like"/>
    <property type="match status" value="1"/>
</dbReference>
<dbReference type="Gene3D" id="3.40.980.10">
    <property type="entry name" value="MoaB/Mog-like domain"/>
    <property type="match status" value="1"/>
</dbReference>
<evidence type="ECO:0000259" key="2">
    <source>
        <dbReference type="SMART" id="SM00852"/>
    </source>
</evidence>
<dbReference type="GO" id="GO:0061599">
    <property type="term" value="F:molybdopterin molybdotransferase activity"/>
    <property type="evidence" value="ECO:0007669"/>
    <property type="project" value="UniProtKB-UniRule"/>
</dbReference>
<dbReference type="SMART" id="SM00852">
    <property type="entry name" value="MoCF_biosynth"/>
    <property type="match status" value="1"/>
</dbReference>
<protein>
    <recommendedName>
        <fullName evidence="1">Molybdopterin molybdenumtransferase</fullName>
        <ecNumber evidence="1">2.10.1.1</ecNumber>
    </recommendedName>
</protein>
<evidence type="ECO:0000256" key="1">
    <source>
        <dbReference type="RuleBase" id="RU365090"/>
    </source>
</evidence>
<dbReference type="GO" id="GO:0006777">
    <property type="term" value="P:Mo-molybdopterin cofactor biosynthetic process"/>
    <property type="evidence" value="ECO:0007669"/>
    <property type="project" value="UniProtKB-UniRule"/>
</dbReference>
<dbReference type="PANTHER" id="PTHR10192:SF28">
    <property type="entry name" value="MOLYBDOPTERIN MOLYBDENUMTRANSFERASE"/>
    <property type="match status" value="1"/>
</dbReference>
<keyword evidence="1" id="KW-0460">Magnesium</keyword>
<dbReference type="UniPathway" id="UPA00344"/>
<name>A0A179D1M4_9BACT</name>
<dbReference type="STRING" id="999894.TDIS_1956"/>
<dbReference type="GO" id="GO:0005829">
    <property type="term" value="C:cytosol"/>
    <property type="evidence" value="ECO:0007669"/>
    <property type="project" value="TreeGrafter"/>
</dbReference>
<dbReference type="GO" id="GO:0046872">
    <property type="term" value="F:metal ion binding"/>
    <property type="evidence" value="ECO:0007669"/>
    <property type="project" value="UniProtKB-UniRule"/>
</dbReference>
<gene>
    <name evidence="3" type="ORF">TDIS_1956</name>
</gene>
<keyword evidence="4" id="KW-1185">Reference proteome</keyword>
<comment type="function">
    <text evidence="1">Catalyzes the insertion of molybdate into adenylated molybdopterin with the concomitant release of AMP.</text>
</comment>
<keyword evidence="1" id="KW-0500">Molybdenum</keyword>
<evidence type="ECO:0000313" key="4">
    <source>
        <dbReference type="Proteomes" id="UP000078390"/>
    </source>
</evidence>
<dbReference type="InterPro" id="IPR036425">
    <property type="entry name" value="MoaB/Mog-like_dom_sf"/>
</dbReference>
<keyword evidence="1" id="KW-0808">Transferase</keyword>
<comment type="cofactor">
    <cofactor evidence="1">
        <name>Mg(2+)</name>
        <dbReference type="ChEBI" id="CHEBI:18420"/>
    </cofactor>
</comment>